<dbReference type="NCBIfam" id="NF010000">
    <property type="entry name" value="PRK13473.1"/>
    <property type="match status" value="1"/>
</dbReference>
<dbReference type="EMBL" id="CP010849">
    <property type="protein sequence ID" value="AJP00735.1"/>
    <property type="molecule type" value="Genomic_DNA"/>
</dbReference>
<dbReference type="Pfam" id="PF00171">
    <property type="entry name" value="Aldedh"/>
    <property type="match status" value="1"/>
</dbReference>
<dbReference type="InterPro" id="IPR029510">
    <property type="entry name" value="Ald_DH_CS_GLU"/>
</dbReference>
<evidence type="ECO:0000256" key="2">
    <source>
        <dbReference type="ARBA" id="ARBA00023002"/>
    </source>
</evidence>
<protein>
    <submittedName>
        <fullName evidence="6">Phenylacetaldehyde dehydrogenase</fullName>
    </submittedName>
</protein>
<dbReference type="FunFam" id="3.40.309.10:FF:000009">
    <property type="entry name" value="Aldehyde dehydrogenase A"/>
    <property type="match status" value="1"/>
</dbReference>
<proteinExistence type="inferred from homology"/>
<evidence type="ECO:0000313" key="7">
    <source>
        <dbReference type="Proteomes" id="UP000032234"/>
    </source>
</evidence>
<evidence type="ECO:0000256" key="4">
    <source>
        <dbReference type="RuleBase" id="RU003345"/>
    </source>
</evidence>
<dbReference type="PROSITE" id="PS00687">
    <property type="entry name" value="ALDEHYDE_DEHYDR_GLU"/>
    <property type="match status" value="1"/>
</dbReference>
<dbReference type="Gene3D" id="3.40.309.10">
    <property type="entry name" value="Aldehyde Dehydrogenase, Chain A, domain 2"/>
    <property type="match status" value="1"/>
</dbReference>
<reference evidence="6 7" key="1">
    <citation type="submission" date="2015-02" db="EMBL/GenBank/DDBJ databases">
        <title>Genome sequence of thermotolerant Streptomyces cyaneogriseus subsp. Noncyanogenus NMWT1, the producer of nematocidal antibiotics nemadectin.</title>
        <authorList>
            <person name="Wang H."/>
            <person name="Li C."/>
            <person name="Xiang W."/>
            <person name="Wang X."/>
        </authorList>
    </citation>
    <scope>NUCLEOTIDE SEQUENCE [LARGE SCALE GENOMIC DNA]</scope>
    <source>
        <strain evidence="6 7">NMWT 1</strain>
    </source>
</reference>
<accession>A0A0C5FW96</accession>
<dbReference type="Proteomes" id="UP000032234">
    <property type="component" value="Chromosome"/>
</dbReference>
<dbReference type="OrthoDB" id="3968766at2"/>
<dbReference type="FunFam" id="3.40.605.10:FF:000001">
    <property type="entry name" value="Aldehyde dehydrogenase 1"/>
    <property type="match status" value="1"/>
</dbReference>
<feature type="domain" description="Aldehyde dehydrogenase" evidence="5">
    <location>
        <begin position="21"/>
        <end position="472"/>
    </location>
</feature>
<organism evidence="6 7">
    <name type="scientific">Streptomyces cyaneogriseus subsp. noncyanogenus</name>
    <dbReference type="NCBI Taxonomy" id="477245"/>
    <lineage>
        <taxon>Bacteria</taxon>
        <taxon>Bacillati</taxon>
        <taxon>Actinomycetota</taxon>
        <taxon>Actinomycetes</taxon>
        <taxon>Kitasatosporales</taxon>
        <taxon>Streptomycetaceae</taxon>
        <taxon>Streptomyces</taxon>
    </lineage>
</organism>
<dbReference type="PANTHER" id="PTHR11699">
    <property type="entry name" value="ALDEHYDE DEHYDROGENASE-RELATED"/>
    <property type="match status" value="1"/>
</dbReference>
<keyword evidence="2 4" id="KW-0560">Oxidoreductase</keyword>
<gene>
    <name evidence="6" type="ORF">TU94_03760</name>
</gene>
<dbReference type="HOGENOM" id="CLU_005391_0_0_11"/>
<dbReference type="InterPro" id="IPR016162">
    <property type="entry name" value="Ald_DH_N"/>
</dbReference>
<comment type="similarity">
    <text evidence="1 4">Belongs to the aldehyde dehydrogenase family.</text>
</comment>
<dbReference type="InterPro" id="IPR016161">
    <property type="entry name" value="Ald_DH/histidinol_DH"/>
</dbReference>
<dbReference type="CDD" id="cd07092">
    <property type="entry name" value="ALDH_ABALDH-YdcW"/>
    <property type="match status" value="1"/>
</dbReference>
<evidence type="ECO:0000313" key="6">
    <source>
        <dbReference type="EMBL" id="AJP00735.1"/>
    </source>
</evidence>
<dbReference type="KEGG" id="scw:TU94_03760"/>
<feature type="active site" evidence="3">
    <location>
        <position position="250"/>
    </location>
</feature>
<dbReference type="InterPro" id="IPR015590">
    <property type="entry name" value="Aldehyde_DH_dom"/>
</dbReference>
<dbReference type="PATRIC" id="fig|477245.3.peg.833"/>
<dbReference type="InterPro" id="IPR015657">
    <property type="entry name" value="Aminobutyraldehyde_DH"/>
</dbReference>
<sequence>MTTHETLRNFIGGRHHHALSEETLDLTDPSTGRVTGSAPESGDADVDLAFTTAYAAFEKWRDVAPAQRQLSLMRIADALERRADEFVRAEAVHTGKPLHVTAAEEMGPMIDQIRFFAGAARCLEGKSAGEYLAGHTSFVRREPLGVCAQVTPWNYPLMMAVWKFAPAVAAGNTVVLKPSDTTPLTTLMLAELAAEFLPDGVLNVVCGSRETGRRLVRHPAPAMVSVTGSVRAGTEVAGAAAGDVKRLHLELGGKAPVVVAADADLAQAAQGIAQAALFNAGQDCASACRVIVDRSVHDEFVAALTREVKGLTTGAPDDPTVFFGPLNSAMQLARVQDHLRNLPPHAEVVTGGEALPARGYFHQPTVVTGLRQEDRAVQEEIFGPVITVQRSSGDEEAVRLANGVRYGLASSVWTRDHRRAMTLARRIDAGCVWINCHLPVAAEMPHGGFKHSGYGKDLSSYGLEDYTRVKHVMTYLGEPGPSA</sequence>
<evidence type="ECO:0000256" key="3">
    <source>
        <dbReference type="PROSITE-ProRule" id="PRU10007"/>
    </source>
</evidence>
<dbReference type="InterPro" id="IPR016163">
    <property type="entry name" value="Ald_DH_C"/>
</dbReference>
<dbReference type="Gene3D" id="3.40.605.10">
    <property type="entry name" value="Aldehyde Dehydrogenase, Chain A, domain 1"/>
    <property type="match status" value="1"/>
</dbReference>
<evidence type="ECO:0000256" key="1">
    <source>
        <dbReference type="ARBA" id="ARBA00009986"/>
    </source>
</evidence>
<dbReference type="RefSeq" id="WP_044379230.1">
    <property type="nucleotide sequence ID" value="NZ_CP010849.1"/>
</dbReference>
<dbReference type="GO" id="GO:0016620">
    <property type="term" value="F:oxidoreductase activity, acting on the aldehyde or oxo group of donors, NAD or NADP as acceptor"/>
    <property type="evidence" value="ECO:0007669"/>
    <property type="project" value="InterPro"/>
</dbReference>
<evidence type="ECO:0000259" key="5">
    <source>
        <dbReference type="Pfam" id="PF00171"/>
    </source>
</evidence>
<dbReference type="AlphaFoldDB" id="A0A0C5FW96"/>
<dbReference type="STRING" id="477245.TU94_03760"/>
<name>A0A0C5FW96_9ACTN</name>
<dbReference type="SUPFAM" id="SSF53720">
    <property type="entry name" value="ALDH-like"/>
    <property type="match status" value="1"/>
</dbReference>
<keyword evidence="7" id="KW-1185">Reference proteome</keyword>